<accession>A0AA40ENU7</accession>
<evidence type="ECO:0000313" key="1">
    <source>
        <dbReference type="EMBL" id="KAK0742758.1"/>
    </source>
</evidence>
<gene>
    <name evidence="1" type="ORF">B0T18DRAFT_413679</name>
</gene>
<keyword evidence="2" id="KW-1185">Reference proteome</keyword>
<dbReference type="EMBL" id="JAUKUD010000005">
    <property type="protein sequence ID" value="KAK0742758.1"/>
    <property type="molecule type" value="Genomic_DNA"/>
</dbReference>
<organism evidence="1 2">
    <name type="scientific">Schizothecium vesticola</name>
    <dbReference type="NCBI Taxonomy" id="314040"/>
    <lineage>
        <taxon>Eukaryota</taxon>
        <taxon>Fungi</taxon>
        <taxon>Dikarya</taxon>
        <taxon>Ascomycota</taxon>
        <taxon>Pezizomycotina</taxon>
        <taxon>Sordariomycetes</taxon>
        <taxon>Sordariomycetidae</taxon>
        <taxon>Sordariales</taxon>
        <taxon>Schizotheciaceae</taxon>
        <taxon>Schizothecium</taxon>
    </lineage>
</organism>
<name>A0AA40ENU7_9PEZI</name>
<evidence type="ECO:0000313" key="2">
    <source>
        <dbReference type="Proteomes" id="UP001172155"/>
    </source>
</evidence>
<reference evidence="1" key="1">
    <citation type="submission" date="2023-06" db="EMBL/GenBank/DDBJ databases">
        <title>Genome-scale phylogeny and comparative genomics of the fungal order Sordariales.</title>
        <authorList>
            <consortium name="Lawrence Berkeley National Laboratory"/>
            <person name="Hensen N."/>
            <person name="Bonometti L."/>
            <person name="Westerberg I."/>
            <person name="Brannstrom I.O."/>
            <person name="Guillou S."/>
            <person name="Cros-Aarteil S."/>
            <person name="Calhoun S."/>
            <person name="Haridas S."/>
            <person name="Kuo A."/>
            <person name="Mondo S."/>
            <person name="Pangilinan J."/>
            <person name="Riley R."/>
            <person name="LaButti K."/>
            <person name="Andreopoulos B."/>
            <person name="Lipzen A."/>
            <person name="Chen C."/>
            <person name="Yanf M."/>
            <person name="Daum C."/>
            <person name="Ng V."/>
            <person name="Clum A."/>
            <person name="Steindorff A."/>
            <person name="Ohm R."/>
            <person name="Martin F."/>
            <person name="Silar P."/>
            <person name="Natvig D."/>
            <person name="Lalanne C."/>
            <person name="Gautier V."/>
            <person name="Ament-velasquez S.L."/>
            <person name="Kruys A."/>
            <person name="Hutchinson M.I."/>
            <person name="Powell A.J."/>
            <person name="Barry K."/>
            <person name="Miller A.N."/>
            <person name="Grigoriev I.V."/>
            <person name="Debuchy R."/>
            <person name="Gladieux P."/>
            <person name="Thoren M.H."/>
            <person name="Johannesson H."/>
        </authorList>
    </citation>
    <scope>NUCLEOTIDE SEQUENCE</scope>
    <source>
        <strain evidence="1">SMH3187-1</strain>
    </source>
</reference>
<comment type="caution">
    <text evidence="1">The sequence shown here is derived from an EMBL/GenBank/DDBJ whole genome shotgun (WGS) entry which is preliminary data.</text>
</comment>
<dbReference type="AlphaFoldDB" id="A0AA40ENU7"/>
<dbReference type="Proteomes" id="UP001172155">
    <property type="component" value="Unassembled WGS sequence"/>
</dbReference>
<protein>
    <submittedName>
        <fullName evidence="1">Uncharacterized protein</fullName>
    </submittedName>
</protein>
<proteinExistence type="predicted"/>
<sequence length="75" mass="8725">MCDFPSLCHYSVRFQNQPRSRFIFVREHPTTPNNAPSSAHEIIIVRFHSWRRNCQNAVAQHIPSAATYITEHCSN</sequence>